<evidence type="ECO:0000313" key="4">
    <source>
        <dbReference type="Proteomes" id="UP000298030"/>
    </source>
</evidence>
<keyword evidence="4" id="KW-1185">Reference proteome</keyword>
<evidence type="ECO:0000313" key="3">
    <source>
        <dbReference type="EMBL" id="TEB27724.1"/>
    </source>
</evidence>
<organism evidence="2 4">
    <name type="scientific">Coprinellus micaceus</name>
    <name type="common">Glistening ink-cap mushroom</name>
    <name type="synonym">Coprinus micaceus</name>
    <dbReference type="NCBI Taxonomy" id="71717"/>
    <lineage>
        <taxon>Eukaryota</taxon>
        <taxon>Fungi</taxon>
        <taxon>Dikarya</taxon>
        <taxon>Basidiomycota</taxon>
        <taxon>Agaricomycotina</taxon>
        <taxon>Agaricomycetes</taxon>
        <taxon>Agaricomycetidae</taxon>
        <taxon>Agaricales</taxon>
        <taxon>Agaricineae</taxon>
        <taxon>Psathyrellaceae</taxon>
        <taxon>Coprinellus</taxon>
    </lineage>
</organism>
<keyword evidence="1" id="KW-0732">Signal</keyword>
<feature type="chain" id="PRO_5039865463" evidence="1">
    <location>
        <begin position="20"/>
        <end position="174"/>
    </location>
</feature>
<dbReference type="AlphaFoldDB" id="A0A4Y7SFT2"/>
<gene>
    <name evidence="2" type="ORF">FA13DRAFT_1820059</name>
    <name evidence="3" type="ORF">FA13DRAFT_854597</name>
</gene>
<sequence>MHFTKLVSALTLTLVGVTSESVAQTITYRGYSSTVQCSGANFFCRDGGAVCCGPMPAGFGFSAQFEDLPNGSQGQGYTDACRAFLFAVFGSGTKCWNGGGARANFLNWFHSAGRRAVSDGTGVDCATPTGFSYQDAAGVARVIKVPAGVANATQVIADEYTNKNWKALAAYETA</sequence>
<feature type="signal peptide" evidence="1">
    <location>
        <begin position="1"/>
        <end position="19"/>
    </location>
</feature>
<reference evidence="2 4" key="1">
    <citation type="journal article" date="2019" name="Nat. Ecol. Evol.">
        <title>Megaphylogeny resolves global patterns of mushroom evolution.</title>
        <authorList>
            <person name="Varga T."/>
            <person name="Krizsan K."/>
            <person name="Foldi C."/>
            <person name="Dima B."/>
            <person name="Sanchez-Garcia M."/>
            <person name="Sanchez-Ramirez S."/>
            <person name="Szollosi G.J."/>
            <person name="Szarkandi J.G."/>
            <person name="Papp V."/>
            <person name="Albert L."/>
            <person name="Andreopoulos W."/>
            <person name="Angelini C."/>
            <person name="Antonin V."/>
            <person name="Barry K.W."/>
            <person name="Bougher N.L."/>
            <person name="Buchanan P."/>
            <person name="Buyck B."/>
            <person name="Bense V."/>
            <person name="Catcheside P."/>
            <person name="Chovatia M."/>
            <person name="Cooper J."/>
            <person name="Damon W."/>
            <person name="Desjardin D."/>
            <person name="Finy P."/>
            <person name="Geml J."/>
            <person name="Haridas S."/>
            <person name="Hughes K."/>
            <person name="Justo A."/>
            <person name="Karasinski D."/>
            <person name="Kautmanova I."/>
            <person name="Kiss B."/>
            <person name="Kocsube S."/>
            <person name="Kotiranta H."/>
            <person name="LaButti K.M."/>
            <person name="Lechner B.E."/>
            <person name="Liimatainen K."/>
            <person name="Lipzen A."/>
            <person name="Lukacs Z."/>
            <person name="Mihaltcheva S."/>
            <person name="Morgado L.N."/>
            <person name="Niskanen T."/>
            <person name="Noordeloos M.E."/>
            <person name="Ohm R.A."/>
            <person name="Ortiz-Santana B."/>
            <person name="Ovrebo C."/>
            <person name="Racz N."/>
            <person name="Riley R."/>
            <person name="Savchenko A."/>
            <person name="Shiryaev A."/>
            <person name="Soop K."/>
            <person name="Spirin V."/>
            <person name="Szebenyi C."/>
            <person name="Tomsovsky M."/>
            <person name="Tulloss R.E."/>
            <person name="Uehling J."/>
            <person name="Grigoriev I.V."/>
            <person name="Vagvolgyi C."/>
            <person name="Papp T."/>
            <person name="Martin F.M."/>
            <person name="Miettinen O."/>
            <person name="Hibbett D.S."/>
            <person name="Nagy L.G."/>
        </authorList>
    </citation>
    <scope>NUCLEOTIDE SEQUENCE [LARGE SCALE GENOMIC DNA]</scope>
    <source>
        <strain evidence="2 4">FP101781</strain>
    </source>
</reference>
<evidence type="ECO:0000256" key="1">
    <source>
        <dbReference type="SAM" id="SignalP"/>
    </source>
</evidence>
<dbReference type="Proteomes" id="UP000298030">
    <property type="component" value="Unassembled WGS sequence"/>
</dbReference>
<protein>
    <submittedName>
        <fullName evidence="2">Uncharacterized protein</fullName>
    </submittedName>
</protein>
<proteinExistence type="predicted"/>
<dbReference type="EMBL" id="QPFP01000037">
    <property type="protein sequence ID" value="TEB27724.1"/>
    <property type="molecule type" value="Genomic_DNA"/>
</dbReference>
<dbReference type="EMBL" id="QPFP01000136">
    <property type="protein sequence ID" value="TEB20554.1"/>
    <property type="molecule type" value="Genomic_DNA"/>
</dbReference>
<accession>A0A4Y7SFT2</accession>
<evidence type="ECO:0000313" key="2">
    <source>
        <dbReference type="EMBL" id="TEB20554.1"/>
    </source>
</evidence>
<dbReference type="OrthoDB" id="2857942at2759"/>
<comment type="caution">
    <text evidence="2">The sequence shown here is derived from an EMBL/GenBank/DDBJ whole genome shotgun (WGS) entry which is preliminary data.</text>
</comment>
<name>A0A4Y7SFT2_COPMI</name>